<proteinExistence type="predicted"/>
<name>A0AAD5VNK2_9AGAR</name>
<organism evidence="2 3">
    <name type="scientific">Leucocoprinus birnbaumii</name>
    <dbReference type="NCBI Taxonomy" id="56174"/>
    <lineage>
        <taxon>Eukaryota</taxon>
        <taxon>Fungi</taxon>
        <taxon>Dikarya</taxon>
        <taxon>Basidiomycota</taxon>
        <taxon>Agaricomycotina</taxon>
        <taxon>Agaricomycetes</taxon>
        <taxon>Agaricomycetidae</taxon>
        <taxon>Agaricales</taxon>
        <taxon>Agaricineae</taxon>
        <taxon>Agaricaceae</taxon>
        <taxon>Leucocoprinus</taxon>
    </lineage>
</organism>
<sequence>MPRKRRAEAISSPFEDLPTSTNLTCQIFPSFGVSLKRIQQFLDNDKKQFTNLRLLDLPTELLYRICMSLDYRSLWIIRRVGIAFTRDYRSRILIDFLKTCRTIHDILNDGHFWEMLSSHLNSRPGIHKPQFEDPHPSISELRKRTSRALYAHDKWLSLPSTEQKVRTSRHRVKRCVNDWFDIALLPGGKWLFVRLADGTARMVRWNQNRRRFSDIYAIEGFRLKNTGDFLPKANLWIRREGHDTHSLSAFRMALPLVNTPPGDVTTSRIHIYQIDQVQDVKDNNPKIDSMINGVFSGSLVAQIRYYPFSARTGNFLTPARLSENYFVQCYCKSLEEGNIEKWKVRLHRYTNPVMTPTRDFVERDVKSEVMPFLLPHDRLGLVTGSSIEVLTIDESNTRKPPVLEPLHSIEAELSPCYLSSPLTGSQATYVLGLNHLDLDSHSAASNEKRVLRRVTLDHDTSFPVIEDLGNLELSSSPTRWRNIYGPLASVFLQAPSHIEVVTYDLLAQHSPFFERRRIKVPKLGSLEFGNAEVIGLDDLSGRLVLCVCNAIGDKSLLVVDLK</sequence>
<dbReference type="InterPro" id="IPR001810">
    <property type="entry name" value="F-box_dom"/>
</dbReference>
<gene>
    <name evidence="2" type="ORF">NP233_g9634</name>
</gene>
<comment type="caution">
    <text evidence="2">The sequence shown here is derived from an EMBL/GenBank/DDBJ whole genome shotgun (WGS) entry which is preliminary data.</text>
</comment>
<evidence type="ECO:0000313" key="3">
    <source>
        <dbReference type="Proteomes" id="UP001213000"/>
    </source>
</evidence>
<evidence type="ECO:0000313" key="2">
    <source>
        <dbReference type="EMBL" id="KAJ3562344.1"/>
    </source>
</evidence>
<dbReference type="Proteomes" id="UP001213000">
    <property type="component" value="Unassembled WGS sequence"/>
</dbReference>
<dbReference type="AlphaFoldDB" id="A0AAD5VNK2"/>
<feature type="domain" description="F-box" evidence="1">
    <location>
        <begin position="45"/>
        <end position="115"/>
    </location>
</feature>
<evidence type="ECO:0000259" key="1">
    <source>
        <dbReference type="Pfam" id="PF13013"/>
    </source>
</evidence>
<reference evidence="2" key="1">
    <citation type="submission" date="2022-07" db="EMBL/GenBank/DDBJ databases">
        <title>Genome Sequence of Leucocoprinus birnbaumii.</title>
        <authorList>
            <person name="Buettner E."/>
        </authorList>
    </citation>
    <scope>NUCLEOTIDE SEQUENCE</scope>
    <source>
        <strain evidence="2">VT141</strain>
    </source>
</reference>
<protein>
    <recommendedName>
        <fullName evidence="1">F-box domain-containing protein</fullName>
    </recommendedName>
</protein>
<accession>A0AAD5VNK2</accession>
<dbReference type="EMBL" id="JANIEX010000881">
    <property type="protein sequence ID" value="KAJ3562344.1"/>
    <property type="molecule type" value="Genomic_DNA"/>
</dbReference>
<keyword evidence="3" id="KW-1185">Reference proteome</keyword>
<dbReference type="SUPFAM" id="SSF81383">
    <property type="entry name" value="F-box domain"/>
    <property type="match status" value="1"/>
</dbReference>
<dbReference type="Pfam" id="PF13013">
    <property type="entry name" value="F-box-like_2"/>
    <property type="match status" value="1"/>
</dbReference>
<dbReference type="InterPro" id="IPR036047">
    <property type="entry name" value="F-box-like_dom_sf"/>
</dbReference>